<evidence type="ECO:0000313" key="2">
    <source>
        <dbReference type="EMBL" id="ASK61360.1"/>
    </source>
</evidence>
<evidence type="ECO:0000256" key="1">
    <source>
        <dbReference type="SAM" id="MobiDB-lite"/>
    </source>
</evidence>
<organism evidence="2 3">
    <name type="scientific">Virgibacillus phasianinus</name>
    <dbReference type="NCBI Taxonomy" id="2017483"/>
    <lineage>
        <taxon>Bacteria</taxon>
        <taxon>Bacillati</taxon>
        <taxon>Bacillota</taxon>
        <taxon>Bacilli</taxon>
        <taxon>Bacillales</taxon>
        <taxon>Bacillaceae</taxon>
        <taxon>Virgibacillus</taxon>
    </lineage>
</organism>
<feature type="region of interest" description="Disordered" evidence="1">
    <location>
        <begin position="1"/>
        <end position="54"/>
    </location>
</feature>
<gene>
    <name evidence="2" type="ORF">CFK37_03820</name>
</gene>
<accession>A0A220TZZ5</accession>
<dbReference type="AlphaFoldDB" id="A0A220TZZ5"/>
<proteinExistence type="predicted"/>
<dbReference type="Proteomes" id="UP000198312">
    <property type="component" value="Chromosome"/>
</dbReference>
<evidence type="ECO:0000313" key="3">
    <source>
        <dbReference type="Proteomes" id="UP000198312"/>
    </source>
</evidence>
<feature type="compositionally biased region" description="Basic residues" evidence="1">
    <location>
        <begin position="28"/>
        <end position="40"/>
    </location>
</feature>
<dbReference type="KEGG" id="vil:CFK37_03820"/>
<reference evidence="2 3" key="1">
    <citation type="submission" date="2017-07" db="EMBL/GenBank/DDBJ databases">
        <title>Virgibacillus sp. LM2416.</title>
        <authorList>
            <person name="Tak E.J."/>
            <person name="Bae J.-W."/>
        </authorList>
    </citation>
    <scope>NUCLEOTIDE SEQUENCE [LARGE SCALE GENOMIC DNA]</scope>
    <source>
        <strain evidence="2 3">LM2416</strain>
    </source>
</reference>
<protein>
    <submittedName>
        <fullName evidence="2">Uncharacterized protein</fullName>
    </submittedName>
</protein>
<dbReference type="RefSeq" id="WP_089060637.1">
    <property type="nucleotide sequence ID" value="NZ_CP022315.1"/>
</dbReference>
<name>A0A220TZZ5_9BACI</name>
<dbReference type="EMBL" id="CP022315">
    <property type="protein sequence ID" value="ASK61360.1"/>
    <property type="molecule type" value="Genomic_DNA"/>
</dbReference>
<sequence length="221" mass="26482">MNHLEVVSGKDEPNNQTLNGVESEIKKHGMKKGKWFRRKPQKQDRPNKKANTKQKLLRQTPEIVPFLQIYDDHILMKEGVMDILQIQTQNIDALNEADLNYLLLKRTQFLRSYFHSYKEVILNFPANTSPQLAYWEKKKEQTTSPIRLQYIEQKIYEFKFLERERSNREFFFFVYAEDKDALLDRKHACIQGMQRAFPVEELSREKKKQILFLLNNQNTKI</sequence>
<dbReference type="OrthoDB" id="2088199at2"/>
<keyword evidence="3" id="KW-1185">Reference proteome</keyword>